<dbReference type="Gene3D" id="3.40.50.1240">
    <property type="entry name" value="Phosphoglycerate mutase-like"/>
    <property type="match status" value="1"/>
</dbReference>
<evidence type="ECO:0000256" key="2">
    <source>
        <dbReference type="ARBA" id="ARBA00023235"/>
    </source>
</evidence>
<dbReference type="PANTHER" id="PTHR48100:SF1">
    <property type="entry name" value="HISTIDINE PHOSPHATASE FAMILY PROTEIN-RELATED"/>
    <property type="match status" value="1"/>
</dbReference>
<name>A0ABW4Q1T7_9MICO</name>
<dbReference type="RefSeq" id="WP_343905786.1">
    <property type="nucleotide sequence ID" value="NZ_BAAAIS010000003.1"/>
</dbReference>
<dbReference type="EMBL" id="JBHUFL010000003">
    <property type="protein sequence ID" value="MFD1836347.1"/>
    <property type="molecule type" value="Genomic_DNA"/>
</dbReference>
<dbReference type="InterPro" id="IPR050275">
    <property type="entry name" value="PGM_Phosphatase"/>
</dbReference>
<evidence type="ECO:0000313" key="4">
    <source>
        <dbReference type="Proteomes" id="UP001597280"/>
    </source>
</evidence>
<dbReference type="InterPro" id="IPR029033">
    <property type="entry name" value="His_PPase_superfam"/>
</dbReference>
<proteinExistence type="predicted"/>
<organism evidence="3 4">
    <name type="scientific">Brachybacterium rhamnosum</name>
    <dbReference type="NCBI Taxonomy" id="173361"/>
    <lineage>
        <taxon>Bacteria</taxon>
        <taxon>Bacillati</taxon>
        <taxon>Actinomycetota</taxon>
        <taxon>Actinomycetes</taxon>
        <taxon>Micrococcales</taxon>
        <taxon>Dermabacteraceae</taxon>
        <taxon>Brachybacterium</taxon>
    </lineage>
</organism>
<reference evidence="4" key="1">
    <citation type="journal article" date="2019" name="Int. J. Syst. Evol. Microbiol.">
        <title>The Global Catalogue of Microorganisms (GCM) 10K type strain sequencing project: providing services to taxonomists for standard genome sequencing and annotation.</title>
        <authorList>
            <consortium name="The Broad Institute Genomics Platform"/>
            <consortium name="The Broad Institute Genome Sequencing Center for Infectious Disease"/>
            <person name="Wu L."/>
            <person name="Ma J."/>
        </authorList>
    </citation>
    <scope>NUCLEOTIDE SEQUENCE [LARGE SCALE GENOMIC DNA]</scope>
    <source>
        <strain evidence="4">JCM 11650</strain>
    </source>
</reference>
<evidence type="ECO:0000256" key="1">
    <source>
        <dbReference type="ARBA" id="ARBA00023152"/>
    </source>
</evidence>
<dbReference type="SUPFAM" id="SSF53254">
    <property type="entry name" value="Phosphoglycerate mutase-like"/>
    <property type="match status" value="1"/>
</dbReference>
<dbReference type="InterPro" id="IPR013078">
    <property type="entry name" value="His_Pase_superF_clade-1"/>
</dbReference>
<gene>
    <name evidence="3" type="ORF">ACFSDA_14875</name>
</gene>
<dbReference type="GO" id="GO:0016787">
    <property type="term" value="F:hydrolase activity"/>
    <property type="evidence" value="ECO:0007669"/>
    <property type="project" value="UniProtKB-KW"/>
</dbReference>
<keyword evidence="3" id="KW-0378">Hydrolase</keyword>
<dbReference type="InterPro" id="IPR001345">
    <property type="entry name" value="PG/BPGM_mutase_AS"/>
</dbReference>
<dbReference type="EC" id="3.1.3.-" evidence="3"/>
<keyword evidence="1" id="KW-0324">Glycolysis</keyword>
<accession>A0ABW4Q1T7</accession>
<keyword evidence="4" id="KW-1185">Reference proteome</keyword>
<dbReference type="Pfam" id="PF00300">
    <property type="entry name" value="His_Phos_1"/>
    <property type="match status" value="1"/>
</dbReference>
<sequence length="216" mass="23650">MTLFGLVRHGQTEYNRQGLFQGSSDVPLNETGREQAHVALDTVPPVDWDLAMSSSLSRAEETARIIAEDHDIPVAGTEPRLVEIDWGAAEGNPVAEMEERYPGRAFPGRETTQSVVDRAAEALEDLAEQHPGKNVLVVAHGTLIRLLLSGVTGEHLPSIPNGTLSLIEVEGETWRVRMVAGDEVEFPAVTVPRDRSPRFALDDLHLRPQGLEPARD</sequence>
<dbReference type="SMART" id="SM00855">
    <property type="entry name" value="PGAM"/>
    <property type="match status" value="1"/>
</dbReference>
<dbReference type="Proteomes" id="UP001597280">
    <property type="component" value="Unassembled WGS sequence"/>
</dbReference>
<comment type="caution">
    <text evidence="3">The sequence shown here is derived from an EMBL/GenBank/DDBJ whole genome shotgun (WGS) entry which is preliminary data.</text>
</comment>
<dbReference type="CDD" id="cd07067">
    <property type="entry name" value="HP_PGM_like"/>
    <property type="match status" value="1"/>
</dbReference>
<evidence type="ECO:0000313" key="3">
    <source>
        <dbReference type="EMBL" id="MFD1836347.1"/>
    </source>
</evidence>
<dbReference type="PANTHER" id="PTHR48100">
    <property type="entry name" value="BROAD-SPECIFICITY PHOSPHATASE YOR283W-RELATED"/>
    <property type="match status" value="1"/>
</dbReference>
<protein>
    <submittedName>
        <fullName evidence="3">Histidine phosphatase family protein</fullName>
        <ecNumber evidence="3">3.1.3.-</ecNumber>
    </submittedName>
</protein>
<keyword evidence="2" id="KW-0413">Isomerase</keyword>
<dbReference type="PROSITE" id="PS00175">
    <property type="entry name" value="PG_MUTASE"/>
    <property type="match status" value="1"/>
</dbReference>